<name>A0A656DDB2_KRYT1</name>
<evidence type="ECO:0000313" key="3">
    <source>
        <dbReference type="Proteomes" id="UP000243065"/>
    </source>
</evidence>
<dbReference type="EMBL" id="CZVU01000153">
    <property type="protein sequence ID" value="CUT05993.1"/>
    <property type="molecule type" value="Genomic_DNA"/>
</dbReference>
<dbReference type="InterPro" id="IPR054491">
    <property type="entry name" value="MGH1-like_GH"/>
</dbReference>
<protein>
    <recommendedName>
        <fullName evidence="1">Mannosylglycerate hydrolase MGH1-like glycoside hydrolase domain-containing protein</fullName>
    </recommendedName>
</protein>
<dbReference type="AlphaFoldDB" id="A0A656DDB2"/>
<dbReference type="InterPro" id="IPR012341">
    <property type="entry name" value="6hp_glycosidase-like_sf"/>
</dbReference>
<dbReference type="SUPFAM" id="SSF48208">
    <property type="entry name" value="Six-hairpin glycosidases"/>
    <property type="match status" value="1"/>
</dbReference>
<dbReference type="GO" id="GO:0005975">
    <property type="term" value="P:carbohydrate metabolic process"/>
    <property type="evidence" value="ECO:0007669"/>
    <property type="project" value="InterPro"/>
</dbReference>
<evidence type="ECO:0000259" key="1">
    <source>
        <dbReference type="Pfam" id="PF22422"/>
    </source>
</evidence>
<dbReference type="Pfam" id="PF22422">
    <property type="entry name" value="MGH1-like_GH"/>
    <property type="match status" value="1"/>
</dbReference>
<organism evidence="2 3">
    <name type="scientific">Kryptobacter tengchongensis</name>
    <dbReference type="NCBI Taxonomy" id="1643429"/>
    <lineage>
        <taxon>Bacteria</taxon>
        <taxon>Pseudomonadati</taxon>
        <taxon>Candidatus Kryptoniota</taxon>
        <taxon>Candidatus Kryptobacter</taxon>
    </lineage>
</organism>
<feature type="non-terminal residue" evidence="2">
    <location>
        <position position="1"/>
    </location>
</feature>
<evidence type="ECO:0000313" key="2">
    <source>
        <dbReference type="EMBL" id="CUT05993.1"/>
    </source>
</evidence>
<feature type="domain" description="Mannosylglycerate hydrolase MGH1-like glycoside hydrolase" evidence="1">
    <location>
        <begin position="273"/>
        <end position="431"/>
    </location>
</feature>
<dbReference type="Gene3D" id="1.50.10.10">
    <property type="match status" value="1"/>
</dbReference>
<dbReference type="OrthoDB" id="3902805at2"/>
<accession>A0A656DDB2</accession>
<proteinExistence type="predicted"/>
<dbReference type="InterPro" id="IPR008928">
    <property type="entry name" value="6-hairpin_glycosidase_sf"/>
</dbReference>
<reference evidence="2 3" key="1">
    <citation type="submission" date="2015-11" db="EMBL/GenBank/DDBJ databases">
        <authorList>
            <person name="Varghese N."/>
        </authorList>
    </citation>
    <scope>NUCLEOTIDE SEQUENCE [LARGE SCALE GENOMIC DNA]</scope>
    <source>
        <strain evidence="2 3">JGI-24</strain>
    </source>
</reference>
<dbReference type="Proteomes" id="UP000243065">
    <property type="component" value="Unassembled WGS sequence"/>
</dbReference>
<keyword evidence="3" id="KW-1185">Reference proteome</keyword>
<dbReference type="RefSeq" id="WP_159420646.1">
    <property type="nucleotide sequence ID" value="NZ_CZVU01000153.1"/>
</dbReference>
<gene>
    <name evidence="2" type="ORF">JGI24_01812</name>
</gene>
<sequence length="607" mass="70027">DKNFKIIPNGRKLLIEPLNSDEEKRFLIFQHNPDLLNYNDKKIICTQKIEIKPNEKIKSISLFSIGDVENDENIFELFEVISQFSLEEINKVLNNAFVFTPDKTINDGIQWAKVNMCRVEHLYRTGLAFTNDPPQDIVVMRDLAWFVLGSDYVTPNVSHELLKFALKYGIHPDGKVTEYIHANEEKPKLYDYGLNINDDTPLLIWAIYHHANICNPNELSENYDKLKKIANYILTQLKDGLVFSSTDKTGVYGITGWRNIIENYNLSGYVTEINSECIFAIELMAKIANHLCNKNDATKYSNYVKIMRENFCSKLISEITGLPILNHDIEGIKHHDITGDLVFPLLFDVVDDEIKLKIAQKLTQPDIWTEYGARTVSKLEKNYDPEFGYQLMGGIWPNLTAWIGYAVRDFFPEKVYEALKNIYEIVESKNPSIFQNLVPGQFPERFNGENFKSRGMPLSPWMPPTYIWLAIEGLWGFKFDINTIEVKPSIPNNWKWLCIKNLPFRTCDIDAFIYNGKLYISGIENEKITFSINNSKENIIQIEKLYEDEIQVLGNGKIFYLLFKFPNKDGEYVFIASDEGFDGKLKINEKILNVNLATGDCALILLD</sequence>